<dbReference type="InterPro" id="IPR044927">
    <property type="entry name" value="Endonuclea_NS_2"/>
</dbReference>
<dbReference type="InterPro" id="IPR045351">
    <property type="entry name" value="DUF6531"/>
</dbReference>
<feature type="region of interest" description="Disordered" evidence="2">
    <location>
        <begin position="337"/>
        <end position="405"/>
    </location>
</feature>
<feature type="region of interest" description="Disordered" evidence="2">
    <location>
        <begin position="1576"/>
        <end position="1597"/>
    </location>
</feature>
<dbReference type="GO" id="GO:0004519">
    <property type="term" value="F:endonuclease activity"/>
    <property type="evidence" value="ECO:0007669"/>
    <property type="project" value="UniProtKB-KW"/>
</dbReference>
<evidence type="ECO:0000256" key="1">
    <source>
        <dbReference type="ARBA" id="ARBA00022737"/>
    </source>
</evidence>
<keyword evidence="1" id="KW-0677">Repeat</keyword>
<evidence type="ECO:0000259" key="6">
    <source>
        <dbReference type="Pfam" id="PF25547"/>
    </source>
</evidence>
<feature type="domain" description="Outer membrane channel protein CpnT-like N-terminal" evidence="6">
    <location>
        <begin position="17"/>
        <end position="147"/>
    </location>
</feature>
<feature type="domain" description="Type VII secretion system protein EssD-like" evidence="3">
    <location>
        <begin position="1450"/>
        <end position="1566"/>
    </location>
</feature>
<dbReference type="InterPro" id="IPR022385">
    <property type="entry name" value="Rhs_assc_core"/>
</dbReference>
<keyword evidence="7" id="KW-0378">Hydrolase</keyword>
<accession>A0ABZ1F8W8</accession>
<dbReference type="Pfam" id="PF20148">
    <property type="entry name" value="DUF6531"/>
    <property type="match status" value="1"/>
</dbReference>
<dbReference type="InterPro" id="IPR057746">
    <property type="entry name" value="CpnT-like_N"/>
</dbReference>
<feature type="domain" description="DUF6531" evidence="4">
    <location>
        <begin position="405"/>
        <end position="477"/>
    </location>
</feature>
<name>A0ABZ1F8W8_9ACTN</name>
<dbReference type="PANTHER" id="PTHR32305:SF15">
    <property type="entry name" value="PROTEIN RHSA-RELATED"/>
    <property type="match status" value="1"/>
</dbReference>
<feature type="compositionally biased region" description="Basic residues" evidence="2">
    <location>
        <begin position="283"/>
        <end position="292"/>
    </location>
</feature>
<dbReference type="Gene3D" id="2.180.10.10">
    <property type="entry name" value="RHS repeat-associated core"/>
    <property type="match status" value="3"/>
</dbReference>
<evidence type="ECO:0000259" key="3">
    <source>
        <dbReference type="Pfam" id="PF13930"/>
    </source>
</evidence>
<dbReference type="InterPro" id="IPR050708">
    <property type="entry name" value="T6SS_VgrG/RHS"/>
</dbReference>
<evidence type="ECO:0000256" key="2">
    <source>
        <dbReference type="SAM" id="MobiDB-lite"/>
    </source>
</evidence>
<feature type="compositionally biased region" description="Gly residues" evidence="2">
    <location>
        <begin position="237"/>
        <end position="250"/>
    </location>
</feature>
<feature type="compositionally biased region" description="Basic and acidic residues" evidence="2">
    <location>
        <begin position="338"/>
        <end position="363"/>
    </location>
</feature>
<evidence type="ECO:0000313" key="8">
    <source>
        <dbReference type="Proteomes" id="UP001344251"/>
    </source>
</evidence>
<protein>
    <submittedName>
        <fullName evidence="7">DNA/RNA non-specific endonuclease</fullName>
    </submittedName>
</protein>
<dbReference type="Gene3D" id="3.90.930.1">
    <property type="match status" value="1"/>
</dbReference>
<dbReference type="InterPro" id="IPR031325">
    <property type="entry name" value="RHS_repeat"/>
</dbReference>
<feature type="domain" description="Teneurin-like YD-shell" evidence="5">
    <location>
        <begin position="912"/>
        <end position="1033"/>
    </location>
</feature>
<dbReference type="Pfam" id="PF13930">
    <property type="entry name" value="Endonuclea_NS_2"/>
    <property type="match status" value="1"/>
</dbReference>
<keyword evidence="7" id="KW-0540">Nuclease</keyword>
<dbReference type="NCBIfam" id="TIGR01643">
    <property type="entry name" value="YD_repeat_2x"/>
    <property type="match status" value="13"/>
</dbReference>
<feature type="region of interest" description="Disordered" evidence="2">
    <location>
        <begin position="211"/>
        <end position="294"/>
    </location>
</feature>
<reference evidence="7 8" key="1">
    <citation type="submission" date="2022-10" db="EMBL/GenBank/DDBJ databases">
        <title>The complete genomes of actinobacterial strains from the NBC collection.</title>
        <authorList>
            <person name="Joergensen T.S."/>
            <person name="Alvarez Arevalo M."/>
            <person name="Sterndorff E.B."/>
            <person name="Faurdal D."/>
            <person name="Vuksanovic O."/>
            <person name="Mourched A.-S."/>
            <person name="Charusanti P."/>
            <person name="Shaw S."/>
            <person name="Blin K."/>
            <person name="Weber T."/>
        </authorList>
    </citation>
    <scope>NUCLEOTIDE SEQUENCE [LARGE SCALE GENOMIC DNA]</scope>
    <source>
        <strain evidence="7 8">NBC 01774</strain>
    </source>
</reference>
<gene>
    <name evidence="7" type="ORF">OG863_00155</name>
</gene>
<dbReference type="Pfam" id="PF25547">
    <property type="entry name" value="WXG100_2"/>
    <property type="match status" value="1"/>
</dbReference>
<dbReference type="NCBIfam" id="TIGR03696">
    <property type="entry name" value="Rhs_assc_core"/>
    <property type="match status" value="1"/>
</dbReference>
<feature type="domain" description="Teneurin-like YD-shell" evidence="5">
    <location>
        <begin position="696"/>
        <end position="846"/>
    </location>
</feature>
<dbReference type="InterPro" id="IPR056823">
    <property type="entry name" value="TEN-like_YD-shell"/>
</dbReference>
<evidence type="ECO:0000259" key="5">
    <source>
        <dbReference type="Pfam" id="PF25023"/>
    </source>
</evidence>
<dbReference type="PANTHER" id="PTHR32305">
    <property type="match status" value="1"/>
</dbReference>
<dbReference type="PRINTS" id="PR00394">
    <property type="entry name" value="RHSPROTEIN"/>
</dbReference>
<feature type="compositionally biased region" description="Basic and acidic residues" evidence="2">
    <location>
        <begin position="381"/>
        <end position="391"/>
    </location>
</feature>
<sequence length="1597" mass="173581">MGIVLPGWADEILDIIGVSWPNVDEDDYREMADAMREFADDIDGGANEAHQAVQGLVGSAGGSLAVEALNAHWGKINGTHLKNLGECGRLAGTALDGVALLIEGAKIGAIVQLGILAAEVIAAQAAAPFTFGLSELGALAGTQATRLAVRRIFKEVCQQVAEQVISIALTPVEEALGAMVGDLVVQLGANALGVQDGIDVGHAAQAGKEGFGQGVQDAKDSAKSAAASPMQLLSAGSGSGGGGAGGGGSASGFSFDPDEHDRAVTGLQSAGGTFRNKAGGKIGRAKSHHGRTRGKDAIADAANVMLDKVIDGIEEGVKKTAKHLDDNMTRGIKQMAKNHHDNDKNLSDHFKGLGKGGKNDPKAPKTGPGTSLNSTGKGGSKTRDQLGKEHPNNSTRSDGSINGCGDPVDVATGRVYLRATDVALPGALPLIFKRKFESSYRVGRQMGPSWSSTADQRLEIDDHGIVFITEDGMLLTYDIPEPGQHAWPTRGPRWPLTRTLDGDWAVHDPETGHTRHFSPSPRTPGVAPLAEIADRNGHYLTFDYNEQTGTLTSIRHSAGYHLKATSDDLGQIIALSLADAAEDGSDIPLVSYEHDHDGNLTTVTTPSGHATRFEYDDQHRMTAWIDSNNSRYEYRYDHASRCISQGGTEGHLHYTYSYEQPDPDTGHRITAATNSLGHTTRYLISQRLQVIAQTDPLGRTTRTDYDDSDQVLATTDPLGRTLRLTYDTSGRPTTITRPDGSQSELTYNDRGLLTDLTGPDGSHWHHEYDTRGNRTALTDPSGATTRYTHNDHGHVTSVTDPLGHTTRITCNDAGLPLTFTNPLGAVTQYRYDTFGRLATITNPLGATTHLTWTTEGHLATRTNPDSGAESWTYDGEGNCTSHTDPLGKTTHFAYTHFDKSTQRTTPDGVSHTFTHDTELRLTQVTNPQGLTWNYTYDAAGQLTSETDFDGHTLTYTYDAAGQLATRHNALGQTTTYTHDPLGNLTEKTTDGRTTTYTYDPVGRLQHAASPDADLSYAYDPLGRVIAETVNGQTITTACDALGRRTHRTTPSGAATTYTYDAAGNRTTLTASGRTLTSVYDAIGRETTRHFEDVFTLQRTTDAMGRLTEQTLSAQHTPGLLQRRAYTYRPDGYLTGIEDQLDGNRHFTLDTVGHVTAVRADNWSENYAYDASGNQTHATWPARHPNSEARGERTYAGTRITRAGNFRYEHDAQGRVTLRQKTRLSRKPDTWHYTWDAEDHLTAVTTPDGTHWRYRYDPLGRRIAKQRMAPDQETVLEETQFAWDGSTLTEQSTRTRNTSEALTLTWDHDGLTPIAQTERKIHPQTPQDVIDERFFAIVTDLVGTPTELVDDTGHIAWHARATLWGTTSWTHSSTAYTPLRFPGQYFDPETQLHYNYFRHYDPEAARYLTLDPLGLAPAPNPATYVPNPHTETDPLGLAPCNEPSDITWGGRVRYGEPDAHGRPTAMHATLGADMMGKNPTDPHGDPPGWEKDKGYNRAHLLGAQLGGSNRDSRNFVTMHAYANSPVMRHIENQVRAAAEKGETIQYSVTPVYDGSNPIPKGVTIEAHGSNGFQFTQHKSTGISGSHNTAFIPNKKRGT</sequence>
<organism evidence="7 8">
    <name type="scientific">Streptomyces decoyicus</name>
    <dbReference type="NCBI Taxonomy" id="249567"/>
    <lineage>
        <taxon>Bacteria</taxon>
        <taxon>Bacillati</taxon>
        <taxon>Actinomycetota</taxon>
        <taxon>Actinomycetes</taxon>
        <taxon>Kitasatosporales</taxon>
        <taxon>Streptomycetaceae</taxon>
        <taxon>Streptomyces</taxon>
    </lineage>
</organism>
<evidence type="ECO:0000313" key="7">
    <source>
        <dbReference type="EMBL" id="WSB66528.1"/>
    </source>
</evidence>
<dbReference type="RefSeq" id="WP_326615641.1">
    <property type="nucleotide sequence ID" value="NZ_CP109106.1"/>
</dbReference>
<feature type="domain" description="Teneurin-like YD-shell" evidence="5">
    <location>
        <begin position="1093"/>
        <end position="1410"/>
    </location>
</feature>
<dbReference type="Gene3D" id="3.40.570.10">
    <property type="entry name" value="Extracellular Endonuclease, subunit A"/>
    <property type="match status" value="1"/>
</dbReference>
<keyword evidence="7" id="KW-0255">Endonuclease</keyword>
<proteinExistence type="predicted"/>
<feature type="compositionally biased region" description="Polar residues" evidence="2">
    <location>
        <begin position="1576"/>
        <end position="1589"/>
    </location>
</feature>
<dbReference type="Proteomes" id="UP001344251">
    <property type="component" value="Chromosome"/>
</dbReference>
<dbReference type="Pfam" id="PF25023">
    <property type="entry name" value="TEN_YD-shell"/>
    <property type="match status" value="3"/>
</dbReference>
<dbReference type="InterPro" id="IPR044929">
    <property type="entry name" value="DNA/RNA_non-sp_Endonuclease_sf"/>
</dbReference>
<keyword evidence="8" id="KW-1185">Reference proteome</keyword>
<dbReference type="EMBL" id="CP109106">
    <property type="protein sequence ID" value="WSB66528.1"/>
    <property type="molecule type" value="Genomic_DNA"/>
</dbReference>
<dbReference type="Pfam" id="PF05593">
    <property type="entry name" value="RHS_repeat"/>
    <property type="match status" value="3"/>
</dbReference>
<evidence type="ECO:0000259" key="4">
    <source>
        <dbReference type="Pfam" id="PF20148"/>
    </source>
</evidence>
<dbReference type="InterPro" id="IPR006530">
    <property type="entry name" value="YD"/>
</dbReference>